<gene>
    <name evidence="4" type="ORF">AB3G37_15175</name>
</gene>
<evidence type="ECO:0000256" key="2">
    <source>
        <dbReference type="SAM" id="MobiDB-lite"/>
    </source>
</evidence>
<evidence type="ECO:0000313" key="4">
    <source>
        <dbReference type="EMBL" id="XDU70909.1"/>
    </source>
</evidence>
<feature type="coiled-coil region" evidence="1">
    <location>
        <begin position="57"/>
        <end position="91"/>
    </location>
</feature>
<feature type="compositionally biased region" description="Basic and acidic residues" evidence="2">
    <location>
        <begin position="35"/>
        <end position="48"/>
    </location>
</feature>
<feature type="transmembrane region" description="Helical" evidence="3">
    <location>
        <begin position="100"/>
        <end position="120"/>
    </location>
</feature>
<dbReference type="AlphaFoldDB" id="A0AB39VL71"/>
<keyword evidence="3" id="KW-1133">Transmembrane helix</keyword>
<dbReference type="RefSeq" id="WP_369788351.1">
    <property type="nucleotide sequence ID" value="NZ_CP165628.1"/>
</dbReference>
<keyword evidence="3" id="KW-0812">Transmembrane</keyword>
<proteinExistence type="predicted"/>
<evidence type="ECO:0000256" key="1">
    <source>
        <dbReference type="SAM" id="Coils"/>
    </source>
</evidence>
<organism evidence="4">
    <name type="scientific">Rouxiella sp. WC2420</name>
    <dbReference type="NCBI Taxonomy" id="3234145"/>
    <lineage>
        <taxon>Bacteria</taxon>
        <taxon>Pseudomonadati</taxon>
        <taxon>Pseudomonadota</taxon>
        <taxon>Gammaproteobacteria</taxon>
        <taxon>Enterobacterales</taxon>
        <taxon>Yersiniaceae</taxon>
        <taxon>Rouxiella</taxon>
    </lineage>
</organism>
<name>A0AB39VL71_9GAMM</name>
<protein>
    <submittedName>
        <fullName evidence="4">Uncharacterized protein</fullName>
    </submittedName>
</protein>
<keyword evidence="1" id="KW-0175">Coiled coil</keyword>
<feature type="transmembrane region" description="Helical" evidence="3">
    <location>
        <begin position="143"/>
        <end position="167"/>
    </location>
</feature>
<reference evidence="4" key="1">
    <citation type="submission" date="2024-07" db="EMBL/GenBank/DDBJ databases">
        <authorList>
            <person name="Biller S.J."/>
        </authorList>
    </citation>
    <scope>NUCLEOTIDE SEQUENCE</scope>
    <source>
        <strain evidence="4">WC2420</strain>
    </source>
</reference>
<keyword evidence="3" id="KW-0472">Membrane</keyword>
<accession>A0AB39VL71</accession>
<feature type="region of interest" description="Disordered" evidence="2">
    <location>
        <begin position="26"/>
        <end position="48"/>
    </location>
</feature>
<evidence type="ECO:0000256" key="3">
    <source>
        <dbReference type="SAM" id="Phobius"/>
    </source>
</evidence>
<dbReference type="EMBL" id="CP165628">
    <property type="protein sequence ID" value="XDU70909.1"/>
    <property type="molecule type" value="Genomic_DNA"/>
</dbReference>
<sequence length="183" mass="20552">MTESKQSFQSKKANLTELANRAKKQTNALCGVDSPTDKSRNEKAVLEGDQGTDERLIDELKSAVEELTTAVESVDTRAKELENQLKEQHIKMRSKYASKAYRFVWLWSIALIAILLLEGLKTPIVKFWHWDINIPAFDLDPKILIALISGVTVNIVAVFVVVIRNLFPSDAKVAKESKPAKED</sequence>